<dbReference type="EMBL" id="CACSIO010000045">
    <property type="protein sequence ID" value="CAA0122802.1"/>
    <property type="molecule type" value="Genomic_DNA"/>
</dbReference>
<dbReference type="AlphaFoldDB" id="A0A5S9P2X8"/>
<name>A0A5S9P2X8_9GAMM</name>
<sequence>MHPTAIKVTVNGNDITTTINDRLESLQVTDNAGIDSDTIAITLDDRDQAIALPRIDADIEVWFGPIINGTPQLTWAGIYTIDEIETDDHQGTLSIHGKAANMVGGLKAPRDQSYHDITLGQLLTTIAKRHGYTAAIPDTLANKHYPHIDQRTQADIDLLTSKATELDAICKPTGKRLCIIQQDSSQTISGKPLEEIPLNAKTEGVYITAKITGRSHYNSVKAYWQKPDAPTKRSLSIGGKEPQYTMADIYPTHQQASDAIDAKFKQLKRGGTELTIELPFNPKYRAEHTVKLFNHRHAGRYVIKETTHHIGSGNLATTTVTLKEPSKKE</sequence>
<dbReference type="OrthoDB" id="4070623at2"/>
<keyword evidence="3" id="KW-1185">Reference proteome</keyword>
<reference evidence="1 3" key="1">
    <citation type="submission" date="2019-11" db="EMBL/GenBank/DDBJ databases">
        <authorList>
            <person name="Holert J."/>
        </authorList>
    </citation>
    <scope>NUCLEOTIDE SEQUENCE [LARGE SCALE GENOMIC DNA]</scope>
    <source>
        <strain evidence="1">SB11_3</strain>
    </source>
</reference>
<evidence type="ECO:0000313" key="2">
    <source>
        <dbReference type="EMBL" id="CAA0122802.1"/>
    </source>
</evidence>
<organism evidence="1 3">
    <name type="scientific">BD1-7 clade bacterium</name>
    <dbReference type="NCBI Taxonomy" id="2029982"/>
    <lineage>
        <taxon>Bacteria</taxon>
        <taxon>Pseudomonadati</taxon>
        <taxon>Pseudomonadota</taxon>
        <taxon>Gammaproteobacteria</taxon>
        <taxon>Cellvibrionales</taxon>
        <taxon>Spongiibacteraceae</taxon>
        <taxon>BD1-7 clade</taxon>
    </lineage>
</organism>
<dbReference type="SUPFAM" id="SSF69279">
    <property type="entry name" value="Phage tail proteins"/>
    <property type="match status" value="1"/>
</dbReference>
<evidence type="ECO:0000313" key="3">
    <source>
        <dbReference type="Proteomes" id="UP000441399"/>
    </source>
</evidence>
<protein>
    <recommendedName>
        <fullName evidence="4">Phage late control D family protein</fullName>
    </recommendedName>
</protein>
<evidence type="ECO:0008006" key="4">
    <source>
        <dbReference type="Google" id="ProtNLM"/>
    </source>
</evidence>
<proteinExistence type="predicted"/>
<evidence type="ECO:0000313" key="1">
    <source>
        <dbReference type="EMBL" id="CAA0097524.1"/>
    </source>
</evidence>
<accession>A0A5S9P2X8</accession>
<dbReference type="EMBL" id="CACSIO010000004">
    <property type="protein sequence ID" value="CAA0097524.1"/>
    <property type="molecule type" value="Genomic_DNA"/>
</dbReference>
<gene>
    <name evidence="2" type="ORF">OPDIPICF_02681</name>
    <name evidence="1" type="ORF">OPDIPICF_04101</name>
</gene>
<dbReference type="Proteomes" id="UP000441399">
    <property type="component" value="Unassembled WGS sequence"/>
</dbReference>